<evidence type="ECO:0000313" key="11">
    <source>
        <dbReference type="Proteomes" id="UP000520770"/>
    </source>
</evidence>
<feature type="transmembrane region" description="Helical" evidence="6">
    <location>
        <begin position="242"/>
        <end position="260"/>
    </location>
</feature>
<evidence type="ECO:0000256" key="6">
    <source>
        <dbReference type="SAM" id="Phobius"/>
    </source>
</evidence>
<evidence type="ECO:0000313" key="13">
    <source>
        <dbReference type="Proteomes" id="UP000576087"/>
    </source>
</evidence>
<dbReference type="AlphaFoldDB" id="A0A7W6SC78"/>
<dbReference type="GO" id="GO:0022857">
    <property type="term" value="F:transmembrane transporter activity"/>
    <property type="evidence" value="ECO:0007669"/>
    <property type="project" value="InterPro"/>
</dbReference>
<dbReference type="Pfam" id="PF07690">
    <property type="entry name" value="MFS_1"/>
    <property type="match status" value="1"/>
</dbReference>
<dbReference type="Gene3D" id="1.20.1250.20">
    <property type="entry name" value="MFS general substrate transporter like domains"/>
    <property type="match status" value="1"/>
</dbReference>
<dbReference type="InterPro" id="IPR011701">
    <property type="entry name" value="MFS"/>
</dbReference>
<dbReference type="PROSITE" id="PS50850">
    <property type="entry name" value="MFS"/>
    <property type="match status" value="1"/>
</dbReference>
<feature type="transmembrane region" description="Helical" evidence="6">
    <location>
        <begin position="320"/>
        <end position="339"/>
    </location>
</feature>
<feature type="transmembrane region" description="Helical" evidence="6">
    <location>
        <begin position="210"/>
        <end position="230"/>
    </location>
</feature>
<dbReference type="InterPro" id="IPR036259">
    <property type="entry name" value="MFS_trans_sf"/>
</dbReference>
<comment type="caution">
    <text evidence="8">The sequence shown here is derived from an EMBL/GenBank/DDBJ whole genome shotgun (WGS) entry which is preliminary data.</text>
</comment>
<keyword evidence="3 6" id="KW-0812">Transmembrane</keyword>
<dbReference type="RefSeq" id="WP_183828746.1">
    <property type="nucleotide sequence ID" value="NZ_JACIGW010000008.1"/>
</dbReference>
<gene>
    <name evidence="9" type="ORF">GGE31_004898</name>
    <name evidence="8" type="ORF">GGE33_004846</name>
    <name evidence="10" type="ORF">GGE35_004822</name>
</gene>
<feature type="transmembrane region" description="Helical" evidence="6">
    <location>
        <begin position="114"/>
        <end position="137"/>
    </location>
</feature>
<dbReference type="Proteomes" id="UP000524535">
    <property type="component" value="Unassembled WGS sequence"/>
</dbReference>
<evidence type="ECO:0000256" key="5">
    <source>
        <dbReference type="ARBA" id="ARBA00023136"/>
    </source>
</evidence>
<evidence type="ECO:0000313" key="12">
    <source>
        <dbReference type="Proteomes" id="UP000524535"/>
    </source>
</evidence>
<evidence type="ECO:0000256" key="4">
    <source>
        <dbReference type="ARBA" id="ARBA00022989"/>
    </source>
</evidence>
<feature type="transmembrane region" description="Helical" evidence="6">
    <location>
        <begin position="62"/>
        <end position="83"/>
    </location>
</feature>
<dbReference type="PANTHER" id="PTHR42718:SF9">
    <property type="entry name" value="MAJOR FACILITATOR SUPERFAMILY MULTIDRUG TRANSPORTER MFSC"/>
    <property type="match status" value="1"/>
</dbReference>
<protein>
    <submittedName>
        <fullName evidence="8">DHA2 family multidrug resistance protein</fullName>
    </submittedName>
</protein>
<dbReference type="EMBL" id="JACIHM010000009">
    <property type="protein sequence ID" value="MBB4448972.1"/>
    <property type="molecule type" value="Genomic_DNA"/>
</dbReference>
<name>A0A7W6SC78_9HYPH</name>
<dbReference type="EMBL" id="JACIGW010000008">
    <property type="protein sequence ID" value="MBB4351068.1"/>
    <property type="molecule type" value="Genomic_DNA"/>
</dbReference>
<feature type="transmembrane region" description="Helical" evidence="6">
    <location>
        <begin position="90"/>
        <end position="108"/>
    </location>
</feature>
<reference evidence="11 12" key="1">
    <citation type="submission" date="2020-08" db="EMBL/GenBank/DDBJ databases">
        <title>Genomic Encyclopedia of Type Strains, Phase IV (KMG-V): Genome sequencing to study the core and pangenomes of soil and plant-associated prokaryotes.</title>
        <authorList>
            <person name="Whitman W."/>
        </authorList>
    </citation>
    <scope>NUCLEOTIDE SEQUENCE [LARGE SCALE GENOMIC DNA]</scope>
    <source>
        <strain evidence="9 12">SEMIA 444</strain>
        <strain evidence="8 11">SEMIA 448</strain>
        <strain evidence="10 13">SEMIA 452</strain>
    </source>
</reference>
<feature type="transmembrane region" description="Helical" evidence="6">
    <location>
        <begin position="346"/>
        <end position="367"/>
    </location>
</feature>
<dbReference type="InterPro" id="IPR020846">
    <property type="entry name" value="MFS_dom"/>
</dbReference>
<feature type="transmembrane region" description="Helical" evidence="6">
    <location>
        <begin position="379"/>
        <end position="398"/>
    </location>
</feature>
<sequence>MGEILKLVLPFRSTGRETHHPILAVCAVLLGPFMVGFHSRLFGIGLVDLRGAFGLGFDEGSWLSTLATAPQMVFAPAVAWLAAAFGIRRVMVGPALIYATISLMIPFTRDFTTLAVLHVIHGSLLGVFVPATLMIIFRNLPMKWWITAIAIYAFRGAFTVNSGTALLDFYVQHFGWQYLYWQDVILAPLLAFLAYKGAPRENVNMDLVRHADWGGMLFLGMGMAMLFVAVDQGNRLDWFENGIVTSMFAGGLVLIVAFFVNEMLVERPWAHLGAIGARNVVLLLSVALFYLMSSMSNSALVPNYLTAVAGLRPEQIGATLVTWVCVPLMLMTPIAVWAMHRTDGRFLLFTGLCCFAGASLIGTGLSPDWNGDSFRTMCVLQGAGHILTFLPIIVLTVANGDPKKAIAVAAYIQVIRLLGTQTAQALMTTYLRKGEQFHSYLTGLNVERGSESSVSALAALAHKMAGAGAALSQSRATAVLSQQVQKQANVLSYIDAFWLTFFCAVGGLVILAFVTKAPKGPLTA</sequence>
<keyword evidence="12" id="KW-1185">Reference proteome</keyword>
<feature type="transmembrane region" description="Helical" evidence="6">
    <location>
        <begin position="179"/>
        <end position="198"/>
    </location>
</feature>
<dbReference type="EMBL" id="JACIGY010000009">
    <property type="protein sequence ID" value="MBB4414356.1"/>
    <property type="molecule type" value="Genomic_DNA"/>
</dbReference>
<dbReference type="Proteomes" id="UP000576087">
    <property type="component" value="Unassembled WGS sequence"/>
</dbReference>
<evidence type="ECO:0000256" key="3">
    <source>
        <dbReference type="ARBA" id="ARBA00022692"/>
    </source>
</evidence>
<keyword evidence="5 6" id="KW-0472">Membrane</keyword>
<keyword evidence="2" id="KW-0813">Transport</keyword>
<dbReference type="Proteomes" id="UP000520770">
    <property type="component" value="Unassembled WGS sequence"/>
</dbReference>
<evidence type="ECO:0000259" key="7">
    <source>
        <dbReference type="PROSITE" id="PS50850"/>
    </source>
</evidence>
<evidence type="ECO:0000313" key="10">
    <source>
        <dbReference type="EMBL" id="MBB4448972.1"/>
    </source>
</evidence>
<evidence type="ECO:0000256" key="2">
    <source>
        <dbReference type="ARBA" id="ARBA00022448"/>
    </source>
</evidence>
<dbReference type="PANTHER" id="PTHR42718">
    <property type="entry name" value="MAJOR FACILITATOR SUPERFAMILY MULTIDRUG TRANSPORTER MFSC"/>
    <property type="match status" value="1"/>
</dbReference>
<evidence type="ECO:0000313" key="8">
    <source>
        <dbReference type="EMBL" id="MBB4351068.1"/>
    </source>
</evidence>
<feature type="transmembrane region" description="Helical" evidence="6">
    <location>
        <begin position="280"/>
        <end position="300"/>
    </location>
</feature>
<evidence type="ECO:0000313" key="9">
    <source>
        <dbReference type="EMBL" id="MBB4414356.1"/>
    </source>
</evidence>
<proteinExistence type="predicted"/>
<accession>A0A7W6SC78</accession>
<feature type="transmembrane region" description="Helical" evidence="6">
    <location>
        <begin position="490"/>
        <end position="514"/>
    </location>
</feature>
<organism evidence="8 11">
    <name type="scientific">Aliirhizobium cellulosilyticum</name>
    <dbReference type="NCBI Taxonomy" id="393664"/>
    <lineage>
        <taxon>Bacteria</taxon>
        <taxon>Pseudomonadati</taxon>
        <taxon>Pseudomonadota</taxon>
        <taxon>Alphaproteobacteria</taxon>
        <taxon>Hyphomicrobiales</taxon>
        <taxon>Rhizobiaceae</taxon>
        <taxon>Aliirhizobium</taxon>
    </lineage>
</organism>
<dbReference type="SUPFAM" id="SSF103473">
    <property type="entry name" value="MFS general substrate transporter"/>
    <property type="match status" value="1"/>
</dbReference>
<dbReference type="GO" id="GO:0016020">
    <property type="term" value="C:membrane"/>
    <property type="evidence" value="ECO:0007669"/>
    <property type="project" value="UniProtKB-SubCell"/>
</dbReference>
<feature type="transmembrane region" description="Helical" evidence="6">
    <location>
        <begin position="21"/>
        <end position="42"/>
    </location>
</feature>
<feature type="transmembrane region" description="Helical" evidence="6">
    <location>
        <begin position="144"/>
        <end position="167"/>
    </location>
</feature>
<comment type="subcellular location">
    <subcellularLocation>
        <location evidence="1">Membrane</location>
        <topology evidence="1">Multi-pass membrane protein</topology>
    </subcellularLocation>
</comment>
<keyword evidence="4 6" id="KW-1133">Transmembrane helix</keyword>
<evidence type="ECO:0000256" key="1">
    <source>
        <dbReference type="ARBA" id="ARBA00004141"/>
    </source>
</evidence>
<feature type="domain" description="Major facilitator superfamily (MFS) profile" evidence="7">
    <location>
        <begin position="24"/>
        <end position="519"/>
    </location>
</feature>